<sequence>MNKLKKLITVNNKVKLFTSQAIRGETINSAAWPISKKKIYKFLINLYLMHTYAIKSMDMQLKSTPTIRS</sequence>
<gene>
    <name evidence="1" type="ORF">GCM10023313_03810</name>
</gene>
<comment type="caution">
    <text evidence="1">The sequence shown here is derived from an EMBL/GenBank/DDBJ whole genome shotgun (WGS) entry which is preliminary data.</text>
</comment>
<dbReference type="EMBL" id="BAABJI010000001">
    <property type="protein sequence ID" value="GAA4904468.1"/>
    <property type="molecule type" value="Genomic_DNA"/>
</dbReference>
<reference evidence="2" key="1">
    <citation type="journal article" date="2019" name="Int. J. Syst. Evol. Microbiol.">
        <title>The Global Catalogue of Microorganisms (GCM) 10K type strain sequencing project: providing services to taxonomists for standard genome sequencing and annotation.</title>
        <authorList>
            <consortium name="The Broad Institute Genomics Platform"/>
            <consortium name="The Broad Institute Genome Sequencing Center for Infectious Disease"/>
            <person name="Wu L."/>
            <person name="Ma J."/>
        </authorList>
    </citation>
    <scope>NUCLEOTIDE SEQUENCE [LARGE SCALE GENOMIC DNA]</scope>
    <source>
        <strain evidence="2">JCM 18283</strain>
    </source>
</reference>
<proteinExistence type="predicted"/>
<dbReference type="Proteomes" id="UP001501436">
    <property type="component" value="Unassembled WGS sequence"/>
</dbReference>
<evidence type="ECO:0000313" key="2">
    <source>
        <dbReference type="Proteomes" id="UP001501436"/>
    </source>
</evidence>
<name>A0ABP9FKG4_9SPHI</name>
<protein>
    <submittedName>
        <fullName evidence="1">Uncharacterized protein</fullName>
    </submittedName>
</protein>
<evidence type="ECO:0000313" key="1">
    <source>
        <dbReference type="EMBL" id="GAA4904468.1"/>
    </source>
</evidence>
<keyword evidence="2" id="KW-1185">Reference proteome</keyword>
<organism evidence="1 2">
    <name type="scientific">Mucilaginibacter defluvii</name>
    <dbReference type="NCBI Taxonomy" id="1196019"/>
    <lineage>
        <taxon>Bacteria</taxon>
        <taxon>Pseudomonadati</taxon>
        <taxon>Bacteroidota</taxon>
        <taxon>Sphingobacteriia</taxon>
        <taxon>Sphingobacteriales</taxon>
        <taxon>Sphingobacteriaceae</taxon>
        <taxon>Mucilaginibacter</taxon>
    </lineage>
</organism>
<accession>A0ABP9FKG4</accession>